<comment type="caution">
    <text evidence="1">The sequence shown here is derived from an EMBL/GenBank/DDBJ whole genome shotgun (WGS) entry which is preliminary data.</text>
</comment>
<evidence type="ECO:0000313" key="1">
    <source>
        <dbReference type="EMBL" id="KAG9464006.1"/>
    </source>
</evidence>
<keyword evidence="2" id="KW-1185">Reference proteome</keyword>
<dbReference type="EMBL" id="WNTK01005305">
    <property type="protein sequence ID" value="KAG9464006.1"/>
    <property type="molecule type" value="Genomic_DNA"/>
</dbReference>
<dbReference type="Proteomes" id="UP000770717">
    <property type="component" value="Unassembled WGS sequence"/>
</dbReference>
<dbReference type="AlphaFoldDB" id="A0A8J6ECC4"/>
<accession>A0A8J6ECC4</accession>
<gene>
    <name evidence="1" type="ORF">GDO78_020656</name>
</gene>
<protein>
    <submittedName>
        <fullName evidence="1">Uncharacterized protein</fullName>
    </submittedName>
</protein>
<proteinExistence type="predicted"/>
<reference evidence="1" key="1">
    <citation type="thesis" date="2020" institute="ProQuest LLC" country="789 East Eisenhower Parkway, Ann Arbor, MI, USA">
        <title>Comparative Genomics and Chromosome Evolution.</title>
        <authorList>
            <person name="Mudd A.B."/>
        </authorList>
    </citation>
    <scope>NUCLEOTIDE SEQUENCE</scope>
    <source>
        <strain evidence="1">HN-11 Male</strain>
        <tissue evidence="1">Kidney and liver</tissue>
    </source>
</reference>
<organism evidence="1 2">
    <name type="scientific">Eleutherodactylus coqui</name>
    <name type="common">Puerto Rican coqui</name>
    <dbReference type="NCBI Taxonomy" id="57060"/>
    <lineage>
        <taxon>Eukaryota</taxon>
        <taxon>Metazoa</taxon>
        <taxon>Chordata</taxon>
        <taxon>Craniata</taxon>
        <taxon>Vertebrata</taxon>
        <taxon>Euteleostomi</taxon>
        <taxon>Amphibia</taxon>
        <taxon>Batrachia</taxon>
        <taxon>Anura</taxon>
        <taxon>Neobatrachia</taxon>
        <taxon>Hyloidea</taxon>
        <taxon>Eleutherodactylidae</taxon>
        <taxon>Eleutherodactylinae</taxon>
        <taxon>Eleutherodactylus</taxon>
        <taxon>Eleutherodactylus</taxon>
    </lineage>
</organism>
<evidence type="ECO:0000313" key="2">
    <source>
        <dbReference type="Proteomes" id="UP000770717"/>
    </source>
</evidence>
<name>A0A8J6ECC4_ELECQ</name>
<sequence length="62" mass="7289">MFERASSSDKHVRSSLHLTHPFLRKWLRARNVLILDVLIKSIKNNRVNSIVSNMFFLKRVAP</sequence>